<accession>A0ABS2L5T3</accession>
<sequence length="351" mass="38066">MQPASEQEYRASLDDTLPLPEAVAPGVFVVSQPIPSSHVPYTLSYFIVDTAGAVHLIDPGWDSDENFSRLQAALTAFGSTIDAIESILVTHLHIDHLGMAARLQAATGAPIVMHESERDSLRAVLAQQNNSGSDAADDPDRALLLDSWGVPADRRLELLAAPRLGSAIASTTADRGVVHAETLDIPGHELQVIHTPGHTPGHLCLVNTRRKLIFTGDHILPTLYPGLGLGARVASPHSNPVPANPIADYLSSLDRVEPFDDYLALPGHGYRFTGLGERRVDTELHHLTRSRQVAAIVSEKGQVSVWQIAERVSWSAGWDNLPPFNRISALAQTEMHRDFVTSAEGRSRLQC</sequence>
<protein>
    <submittedName>
        <fullName evidence="2">Glyoxylase-like metal-dependent hydrolase (Beta-lactamase superfamily II)</fullName>
    </submittedName>
</protein>
<gene>
    <name evidence="2" type="ORF">JOE66_002061</name>
</gene>
<keyword evidence="3" id="KW-1185">Reference proteome</keyword>
<dbReference type="Pfam" id="PF00753">
    <property type="entry name" value="Lactamase_B"/>
    <property type="match status" value="1"/>
</dbReference>
<dbReference type="RefSeq" id="WP_205109164.1">
    <property type="nucleotide sequence ID" value="NZ_BAAAHT010000013.1"/>
</dbReference>
<dbReference type="Proteomes" id="UP000776164">
    <property type="component" value="Unassembled WGS sequence"/>
</dbReference>
<evidence type="ECO:0000313" key="2">
    <source>
        <dbReference type="EMBL" id="MBM7472427.1"/>
    </source>
</evidence>
<feature type="domain" description="Metallo-beta-lactamase" evidence="1">
    <location>
        <begin position="41"/>
        <end position="268"/>
    </location>
</feature>
<reference evidence="2 3" key="1">
    <citation type="submission" date="2021-01" db="EMBL/GenBank/DDBJ databases">
        <title>Sequencing the genomes of 1000 actinobacteria strains.</title>
        <authorList>
            <person name="Klenk H.-P."/>
        </authorList>
    </citation>
    <scope>NUCLEOTIDE SEQUENCE [LARGE SCALE GENOMIC DNA]</scope>
    <source>
        <strain evidence="2 3">DSM 13057</strain>
    </source>
</reference>
<dbReference type="InterPro" id="IPR036866">
    <property type="entry name" value="RibonucZ/Hydroxyglut_hydro"/>
</dbReference>
<dbReference type="PANTHER" id="PTHR23131">
    <property type="entry name" value="ENDORIBONUCLEASE LACTB2"/>
    <property type="match status" value="1"/>
</dbReference>
<dbReference type="SUPFAM" id="SSF56281">
    <property type="entry name" value="Metallo-hydrolase/oxidoreductase"/>
    <property type="match status" value="1"/>
</dbReference>
<comment type="caution">
    <text evidence="2">The sequence shown here is derived from an EMBL/GenBank/DDBJ whole genome shotgun (WGS) entry which is preliminary data.</text>
</comment>
<evidence type="ECO:0000259" key="1">
    <source>
        <dbReference type="SMART" id="SM00849"/>
    </source>
</evidence>
<organism evidence="2 3">
    <name type="scientific">Subtercola frigoramans</name>
    <dbReference type="NCBI Taxonomy" id="120298"/>
    <lineage>
        <taxon>Bacteria</taxon>
        <taxon>Bacillati</taxon>
        <taxon>Actinomycetota</taxon>
        <taxon>Actinomycetes</taxon>
        <taxon>Micrococcales</taxon>
        <taxon>Microbacteriaceae</taxon>
        <taxon>Subtercola</taxon>
    </lineage>
</organism>
<dbReference type="InterPro" id="IPR050662">
    <property type="entry name" value="Sec-metab_biosynth-thioest"/>
</dbReference>
<dbReference type="PANTHER" id="PTHR23131:SF4">
    <property type="entry name" value="METALLO-BETA-LACTAMASE SUPERFAMILY POTEIN"/>
    <property type="match status" value="1"/>
</dbReference>
<dbReference type="EMBL" id="JAFBBU010000001">
    <property type="protein sequence ID" value="MBM7472427.1"/>
    <property type="molecule type" value="Genomic_DNA"/>
</dbReference>
<evidence type="ECO:0000313" key="3">
    <source>
        <dbReference type="Proteomes" id="UP000776164"/>
    </source>
</evidence>
<dbReference type="InterPro" id="IPR001279">
    <property type="entry name" value="Metallo-B-lactamas"/>
</dbReference>
<dbReference type="SMART" id="SM00849">
    <property type="entry name" value="Lactamase_B"/>
    <property type="match status" value="1"/>
</dbReference>
<proteinExistence type="predicted"/>
<dbReference type="Gene3D" id="3.60.15.10">
    <property type="entry name" value="Ribonuclease Z/Hydroxyacylglutathione hydrolase-like"/>
    <property type="match status" value="1"/>
</dbReference>
<name>A0ABS2L5T3_9MICO</name>